<evidence type="ECO:0000313" key="3">
    <source>
        <dbReference type="Proteomes" id="UP000217780"/>
    </source>
</evidence>
<evidence type="ECO:0000313" key="2">
    <source>
        <dbReference type="EMBL" id="PAX16410.1"/>
    </source>
</evidence>
<evidence type="ECO:0000256" key="1">
    <source>
        <dbReference type="SAM" id="MobiDB-lite"/>
    </source>
</evidence>
<organism evidence="2 3">
    <name type="scientific">Vandammella animalimorsus</name>
    <dbReference type="NCBI Taxonomy" id="2029117"/>
    <lineage>
        <taxon>Bacteria</taxon>
        <taxon>Pseudomonadati</taxon>
        <taxon>Pseudomonadota</taxon>
        <taxon>Betaproteobacteria</taxon>
        <taxon>Burkholderiales</taxon>
        <taxon>Comamonadaceae</taxon>
        <taxon>Vandammella</taxon>
    </lineage>
</organism>
<comment type="caution">
    <text evidence="2">The sequence shown here is derived from an EMBL/GenBank/DDBJ whole genome shotgun (WGS) entry which is preliminary data.</text>
</comment>
<feature type="region of interest" description="Disordered" evidence="1">
    <location>
        <begin position="38"/>
        <end position="71"/>
    </location>
</feature>
<protein>
    <submittedName>
        <fullName evidence="2">Uncharacterized protein</fullName>
    </submittedName>
</protein>
<dbReference type="AlphaFoldDB" id="A0A2A2T4N5"/>
<proteinExistence type="predicted"/>
<reference evidence="2 3" key="1">
    <citation type="submission" date="2017-08" db="EMBL/GenBank/DDBJ databases">
        <title>WGS of Clinical strains of the CDC Group NO-1 linked to zoonotic infections in humans.</title>
        <authorList>
            <person name="Bernier A.-M."/>
            <person name="Bernard K."/>
        </authorList>
    </citation>
    <scope>NUCLEOTIDE SEQUENCE [LARGE SCALE GENOMIC DNA]</scope>
    <source>
        <strain evidence="2 3">NML91-0035</strain>
    </source>
</reference>
<accession>A0A2A2T4N5</accession>
<dbReference type="EMBL" id="NTBI01000007">
    <property type="protein sequence ID" value="PAX16410.1"/>
    <property type="molecule type" value="Genomic_DNA"/>
</dbReference>
<sequence length="71" mass="7430">MASVARTAFGLYDAISTQFAAVVRSPVVGGFAHTHTWATGGDQRQGLDPSASKDFKQVHGQPVPCTTRQGG</sequence>
<dbReference type="Proteomes" id="UP000217780">
    <property type="component" value="Unassembled WGS sequence"/>
</dbReference>
<name>A0A2A2T4N5_9BURK</name>
<gene>
    <name evidence="2" type="ORF">CLI92_08695</name>
</gene>